<dbReference type="KEGG" id="psco:LY89DRAFT_268472"/>
<proteinExistence type="predicted"/>
<gene>
    <name evidence="2" type="ORF">LY89DRAFT_268472</name>
</gene>
<dbReference type="AlphaFoldDB" id="A0A132BC89"/>
<dbReference type="RefSeq" id="XP_018064397.1">
    <property type="nucleotide sequence ID" value="XM_018206341.1"/>
</dbReference>
<keyword evidence="1" id="KW-1133">Transmembrane helix</keyword>
<keyword evidence="1" id="KW-0472">Membrane</keyword>
<evidence type="ECO:0000313" key="3">
    <source>
        <dbReference type="Proteomes" id="UP000070700"/>
    </source>
</evidence>
<keyword evidence="1" id="KW-0812">Transmembrane</keyword>
<feature type="transmembrane region" description="Helical" evidence="1">
    <location>
        <begin position="52"/>
        <end position="74"/>
    </location>
</feature>
<dbReference type="InParanoid" id="A0A132BC89"/>
<evidence type="ECO:0000256" key="1">
    <source>
        <dbReference type="SAM" id="Phobius"/>
    </source>
</evidence>
<sequence length="82" mass="9944">MEQICLVMNAFKVILERLHIEFPDQTKMSLHRMRHPRKAIISFPSENNFRSIFLYSLFWMIKTNTRVGLFVLFITTRYIYCP</sequence>
<dbReference type="Proteomes" id="UP000070700">
    <property type="component" value="Unassembled WGS sequence"/>
</dbReference>
<protein>
    <submittedName>
        <fullName evidence="2">Uncharacterized protein</fullName>
    </submittedName>
</protein>
<evidence type="ECO:0000313" key="2">
    <source>
        <dbReference type="EMBL" id="KUJ10042.1"/>
    </source>
</evidence>
<dbReference type="EMBL" id="KQ947430">
    <property type="protein sequence ID" value="KUJ10042.1"/>
    <property type="molecule type" value="Genomic_DNA"/>
</dbReference>
<dbReference type="GeneID" id="28816067"/>
<keyword evidence="3" id="KW-1185">Reference proteome</keyword>
<name>A0A132BC89_MOLSC</name>
<accession>A0A132BC89</accession>
<organism evidence="2 3">
    <name type="scientific">Mollisia scopiformis</name>
    <name type="common">Conifer needle endophyte fungus</name>
    <name type="synonym">Phialocephala scopiformis</name>
    <dbReference type="NCBI Taxonomy" id="149040"/>
    <lineage>
        <taxon>Eukaryota</taxon>
        <taxon>Fungi</taxon>
        <taxon>Dikarya</taxon>
        <taxon>Ascomycota</taxon>
        <taxon>Pezizomycotina</taxon>
        <taxon>Leotiomycetes</taxon>
        <taxon>Helotiales</taxon>
        <taxon>Mollisiaceae</taxon>
        <taxon>Mollisia</taxon>
    </lineage>
</organism>
<reference evidence="2 3" key="1">
    <citation type="submission" date="2015-10" db="EMBL/GenBank/DDBJ databases">
        <title>Full genome of DAOMC 229536 Phialocephala scopiformis, a fungal endophyte of spruce producing the potent anti-insectan compound rugulosin.</title>
        <authorList>
            <consortium name="DOE Joint Genome Institute"/>
            <person name="Walker A.K."/>
            <person name="Frasz S.L."/>
            <person name="Seifert K.A."/>
            <person name="Miller J.D."/>
            <person name="Mondo S.J."/>
            <person name="Labutti K."/>
            <person name="Lipzen A."/>
            <person name="Dockter R."/>
            <person name="Kennedy M."/>
            <person name="Grigoriev I.V."/>
            <person name="Spatafora J.W."/>
        </authorList>
    </citation>
    <scope>NUCLEOTIDE SEQUENCE [LARGE SCALE GENOMIC DNA]</scope>
    <source>
        <strain evidence="2 3">CBS 120377</strain>
    </source>
</reference>